<dbReference type="Pfam" id="PF13879">
    <property type="entry name" value="Hmw_CFAP97"/>
    <property type="match status" value="1"/>
</dbReference>
<reference evidence="3" key="3">
    <citation type="submission" date="2025-09" db="UniProtKB">
        <authorList>
            <consortium name="Ensembl"/>
        </authorList>
    </citation>
    <scope>IDENTIFICATION</scope>
    <source>
        <strain evidence="3">Glennie</strain>
    </source>
</reference>
<dbReference type="PANTHER" id="PTHR33768:SF7">
    <property type="entry name" value="CFAP97 DOMAIN CONTAINING 2"/>
    <property type="match status" value="1"/>
</dbReference>
<dbReference type="CTD" id="101929355"/>
<evidence type="ECO:0000256" key="2">
    <source>
        <dbReference type="SAM" id="MobiDB-lite"/>
    </source>
</evidence>
<keyword evidence="4" id="KW-1185">Reference proteome</keyword>
<name>F6YQF1_ORNAN</name>
<dbReference type="PANTHER" id="PTHR33768">
    <property type="entry name" value="MIP11318P"/>
    <property type="match status" value="1"/>
</dbReference>
<accession>F6YQF1</accession>
<evidence type="ECO:0000313" key="3">
    <source>
        <dbReference type="Ensembl" id="ENSOANP00000028666.2"/>
    </source>
</evidence>
<dbReference type="OrthoDB" id="2163395at2759"/>
<dbReference type="Bgee" id="ENSOANG00000022457">
    <property type="expression patterns" value="Expressed in heart and 3 other cell types or tissues"/>
</dbReference>
<evidence type="ECO:0000256" key="1">
    <source>
        <dbReference type="ARBA" id="ARBA00008315"/>
    </source>
</evidence>
<dbReference type="Proteomes" id="UP000002279">
    <property type="component" value="Chromosome 20"/>
</dbReference>
<dbReference type="RefSeq" id="XP_028904139.1">
    <property type="nucleotide sequence ID" value="XM_029048306.2"/>
</dbReference>
<reference evidence="3" key="2">
    <citation type="submission" date="2025-08" db="UniProtKB">
        <authorList>
            <consortium name="Ensembl"/>
        </authorList>
    </citation>
    <scope>IDENTIFICATION</scope>
    <source>
        <strain evidence="3">Glennie</strain>
    </source>
</reference>
<dbReference type="InterPro" id="IPR038792">
    <property type="entry name" value="CFAP97D1/2"/>
</dbReference>
<feature type="region of interest" description="Disordered" evidence="2">
    <location>
        <begin position="170"/>
        <end position="210"/>
    </location>
</feature>
<dbReference type="OMA" id="NQENCAI"/>
<gene>
    <name evidence="3" type="primary">CFAP97D2</name>
</gene>
<dbReference type="Ensembl" id="ENSOANT00000032462.2">
    <property type="protein sequence ID" value="ENSOANP00000028666.2"/>
    <property type="gene ID" value="ENSOANG00000022457.2"/>
</dbReference>
<comment type="similarity">
    <text evidence="1">Belongs to the CFAP97 family.</text>
</comment>
<proteinExistence type="inferred from homology"/>
<sequence length="210" mass="24938">MEMARASQTPLPCSSKYLQRKWDKAHYEQHKKKIQTARPEVDTQAPLTFGHLHLKLKKLKLEEERLSVIERDNGLLLEKMACIMRSGGRIDNHNNYKCRSLNREKREREISRVSKENQALLQRIMKREPQYQVKKWQEDWQVLERYKNNIRRYPLGGWDVCKWKESKFNKRGTNQAQKAKQQQDEDGEGKLMEEEPGFGPRGCVGERCPQ</sequence>
<dbReference type="GeneID" id="103169687"/>
<dbReference type="HOGENOM" id="CLU_097298_1_0_1"/>
<dbReference type="InterPro" id="IPR029488">
    <property type="entry name" value="Hmw/CFAP97"/>
</dbReference>
<dbReference type="GeneTree" id="ENSGT00940000164099"/>
<dbReference type="AlphaFoldDB" id="F6YQF1"/>
<dbReference type="KEGG" id="oaa:103169687"/>
<dbReference type="eggNOG" id="ENOG502RZE9">
    <property type="taxonomic scope" value="Eukaryota"/>
</dbReference>
<organism evidence="3 4">
    <name type="scientific">Ornithorhynchus anatinus</name>
    <name type="common">Duckbill platypus</name>
    <dbReference type="NCBI Taxonomy" id="9258"/>
    <lineage>
        <taxon>Eukaryota</taxon>
        <taxon>Metazoa</taxon>
        <taxon>Chordata</taxon>
        <taxon>Craniata</taxon>
        <taxon>Vertebrata</taxon>
        <taxon>Euteleostomi</taxon>
        <taxon>Mammalia</taxon>
        <taxon>Monotremata</taxon>
        <taxon>Ornithorhynchidae</taxon>
        <taxon>Ornithorhynchus</taxon>
    </lineage>
</organism>
<dbReference type="InParanoid" id="F6YQF1"/>
<reference evidence="3 4" key="1">
    <citation type="journal article" date="2008" name="Nature">
        <title>Genome analysis of the platypus reveals unique signatures of evolution.</title>
        <authorList>
            <person name="Warren W.C."/>
            <person name="Hillier L.W."/>
            <person name="Marshall Graves J.A."/>
            <person name="Birney E."/>
            <person name="Ponting C.P."/>
            <person name="Grutzner F."/>
            <person name="Belov K."/>
            <person name="Miller W."/>
            <person name="Clarke L."/>
            <person name="Chinwalla A.T."/>
            <person name="Yang S.P."/>
            <person name="Heger A."/>
            <person name="Locke D.P."/>
            <person name="Miethke P."/>
            <person name="Waters P.D."/>
            <person name="Veyrunes F."/>
            <person name="Fulton L."/>
            <person name="Fulton B."/>
            <person name="Graves T."/>
            <person name="Wallis J."/>
            <person name="Puente X.S."/>
            <person name="Lopez-Otin C."/>
            <person name="Ordonez G.R."/>
            <person name="Eichler E.E."/>
            <person name="Chen L."/>
            <person name="Cheng Z."/>
            <person name="Deakin J.E."/>
            <person name="Alsop A."/>
            <person name="Thompson K."/>
            <person name="Kirby P."/>
            <person name="Papenfuss A.T."/>
            <person name="Wakefield M.J."/>
            <person name="Olender T."/>
            <person name="Lancet D."/>
            <person name="Huttley G.A."/>
            <person name="Smit A.F."/>
            <person name="Pask A."/>
            <person name="Temple-Smith P."/>
            <person name="Batzer M.A."/>
            <person name="Walker J.A."/>
            <person name="Konkel M.K."/>
            <person name="Harris R.S."/>
            <person name="Whittington C.M."/>
            <person name="Wong E.S."/>
            <person name="Gemmell N.J."/>
            <person name="Buschiazzo E."/>
            <person name="Vargas Jentzsch I.M."/>
            <person name="Merkel A."/>
            <person name="Schmitz J."/>
            <person name="Zemann A."/>
            <person name="Churakov G."/>
            <person name="Kriegs J.O."/>
            <person name="Brosius J."/>
            <person name="Murchison E.P."/>
            <person name="Sachidanandam R."/>
            <person name="Smith C."/>
            <person name="Hannon G.J."/>
            <person name="Tsend-Ayush E."/>
            <person name="McMillan D."/>
            <person name="Attenborough R."/>
            <person name="Rens W."/>
            <person name="Ferguson-Smith M."/>
            <person name="Lefevre C.M."/>
            <person name="Sharp J.A."/>
            <person name="Nicholas K.R."/>
            <person name="Ray D.A."/>
            <person name="Kube M."/>
            <person name="Reinhardt R."/>
            <person name="Pringle T.H."/>
            <person name="Taylor J."/>
            <person name="Jones R.C."/>
            <person name="Nixon B."/>
            <person name="Dacheux J.L."/>
            <person name="Niwa H."/>
            <person name="Sekita Y."/>
            <person name="Huang X."/>
            <person name="Stark A."/>
            <person name="Kheradpour P."/>
            <person name="Kellis M."/>
            <person name="Flicek P."/>
            <person name="Chen Y."/>
            <person name="Webber C."/>
            <person name="Hardison R."/>
            <person name="Nelson J."/>
            <person name="Hallsworth-Pepin K."/>
            <person name="Delehaunty K."/>
            <person name="Markovic C."/>
            <person name="Minx P."/>
            <person name="Feng Y."/>
            <person name="Kremitzki C."/>
            <person name="Mitreva M."/>
            <person name="Glasscock J."/>
            <person name="Wylie T."/>
            <person name="Wohldmann P."/>
            <person name="Thiru P."/>
            <person name="Nhan M.N."/>
            <person name="Pohl C.S."/>
            <person name="Smith S.M."/>
            <person name="Hou S."/>
            <person name="Nefedov M."/>
            <person name="de Jong P.J."/>
            <person name="Renfree M.B."/>
            <person name="Mardis E.R."/>
            <person name="Wilson R.K."/>
        </authorList>
    </citation>
    <scope>NUCLEOTIDE SEQUENCE [LARGE SCALE GENOMIC DNA]</scope>
    <source>
        <strain evidence="3 4">Glennie</strain>
    </source>
</reference>
<evidence type="ECO:0000313" key="4">
    <source>
        <dbReference type="Proteomes" id="UP000002279"/>
    </source>
</evidence>
<protein>
    <submittedName>
        <fullName evidence="3">CFAP97 domain containing 2</fullName>
    </submittedName>
</protein>